<dbReference type="InterPro" id="IPR012132">
    <property type="entry name" value="GMC_OxRdtase"/>
</dbReference>
<keyword evidence="8" id="KW-1185">Reference proteome</keyword>
<dbReference type="PIRSF" id="PIRSF000137">
    <property type="entry name" value="Alcohol_oxidase"/>
    <property type="match status" value="1"/>
</dbReference>
<protein>
    <submittedName>
        <fullName evidence="7">GMC family oxidoreductase N-terminal domain-containing protein</fullName>
    </submittedName>
</protein>
<name>A0ABX8BIS0_9ACTN</name>
<keyword evidence="4 5" id="KW-0274">FAD</keyword>
<reference evidence="7 8" key="1">
    <citation type="submission" date="2021-05" db="EMBL/GenBank/DDBJ databases">
        <title>Direct Submission.</title>
        <authorList>
            <person name="Li K."/>
            <person name="Gao J."/>
        </authorList>
    </citation>
    <scope>NUCLEOTIDE SEQUENCE [LARGE SCALE GENOMIC DNA]</scope>
    <source>
        <strain evidence="7 8">Mg02</strain>
    </source>
</reference>
<dbReference type="PROSITE" id="PS00623">
    <property type="entry name" value="GMC_OXRED_1"/>
    <property type="match status" value="1"/>
</dbReference>
<evidence type="ECO:0000313" key="7">
    <source>
        <dbReference type="EMBL" id="QUX20728.1"/>
    </source>
</evidence>
<dbReference type="PANTHER" id="PTHR11552">
    <property type="entry name" value="GLUCOSE-METHANOL-CHOLINE GMC OXIDOREDUCTASE"/>
    <property type="match status" value="1"/>
</dbReference>
<dbReference type="Pfam" id="PF05199">
    <property type="entry name" value="GMC_oxred_C"/>
    <property type="match status" value="1"/>
</dbReference>
<dbReference type="Proteomes" id="UP000676079">
    <property type="component" value="Chromosome"/>
</dbReference>
<dbReference type="Gene3D" id="3.50.50.60">
    <property type="entry name" value="FAD/NAD(P)-binding domain"/>
    <property type="match status" value="1"/>
</dbReference>
<accession>A0ABX8BIS0</accession>
<dbReference type="Gene3D" id="3.30.560.10">
    <property type="entry name" value="Glucose Oxidase, domain 3"/>
    <property type="match status" value="1"/>
</dbReference>
<sequence>MHHENTPTHTGTGEGADYIVVGTGPGGSPVIRRLIDAGHRVTVLEAGPTDARPGIEDPRAAFSLFGTEIDWGLLTEPQEHLGGRALYLPRGRVLGGTSAINGMAYVRGAAADFDAWEAAGAAGWAWRDVEPYFRRLEDFGPGPGAGRGTGGPLPVRRNDDPDPVAAAFVAAAEGAGYPRNDDYNDDGGPLGASLVQATLVDGGRVTAWRAYVAPVLGSPLLTVVTEAHVTRVLIEDGRAVGVEYRGPDGEARTVRARREVVLAAGVFGTPQILLLSGVGPAGHLHEHGITRVVDLPGVGENLRDHAVVPVVWERAGAAPGVPGMGVQAQLVREGTENSMIRPDRQGIVIPYVYSTVQEGLPDSGFTTVAVVLHPYSTGTVRLRSADPADPPRIDPATLSDPRDVEALIEEVAVLRELVRRPELAAHVAAEVHPGEVDLRAYVHAAADAGHHQVGTARMGTDALAVVDPRLRVRGVAGLRVADASVMPFTPAGNTAGPTFMIGERAADLLLEDLAADPDRP</sequence>
<dbReference type="RefSeq" id="WP_220561925.1">
    <property type="nucleotide sequence ID" value="NZ_CP074133.1"/>
</dbReference>
<evidence type="ECO:0000256" key="3">
    <source>
        <dbReference type="ARBA" id="ARBA00022630"/>
    </source>
</evidence>
<dbReference type="InterPro" id="IPR000172">
    <property type="entry name" value="GMC_OxRdtase_N"/>
</dbReference>
<dbReference type="Pfam" id="PF00732">
    <property type="entry name" value="GMC_oxred_N"/>
    <property type="match status" value="1"/>
</dbReference>
<evidence type="ECO:0000256" key="1">
    <source>
        <dbReference type="ARBA" id="ARBA00001974"/>
    </source>
</evidence>
<evidence type="ECO:0000256" key="4">
    <source>
        <dbReference type="ARBA" id="ARBA00022827"/>
    </source>
</evidence>
<comment type="cofactor">
    <cofactor evidence="1">
        <name>FAD</name>
        <dbReference type="ChEBI" id="CHEBI:57692"/>
    </cofactor>
</comment>
<dbReference type="SUPFAM" id="SSF54373">
    <property type="entry name" value="FAD-linked reductases, C-terminal domain"/>
    <property type="match status" value="1"/>
</dbReference>
<evidence type="ECO:0000313" key="8">
    <source>
        <dbReference type="Proteomes" id="UP000676079"/>
    </source>
</evidence>
<keyword evidence="3 5" id="KW-0285">Flavoprotein</keyword>
<proteinExistence type="inferred from homology"/>
<dbReference type="InterPro" id="IPR036188">
    <property type="entry name" value="FAD/NAD-bd_sf"/>
</dbReference>
<evidence type="ECO:0000256" key="2">
    <source>
        <dbReference type="ARBA" id="ARBA00010790"/>
    </source>
</evidence>
<organism evidence="7 8">
    <name type="scientific">Nocardiopsis changdeensis</name>
    <dbReference type="NCBI Taxonomy" id="2831969"/>
    <lineage>
        <taxon>Bacteria</taxon>
        <taxon>Bacillati</taxon>
        <taxon>Actinomycetota</taxon>
        <taxon>Actinomycetes</taxon>
        <taxon>Streptosporangiales</taxon>
        <taxon>Nocardiopsidaceae</taxon>
        <taxon>Nocardiopsis</taxon>
    </lineage>
</organism>
<gene>
    <name evidence="7" type="ORF">KGD84_19815</name>
</gene>
<dbReference type="InterPro" id="IPR007867">
    <property type="entry name" value="GMC_OxRtase_C"/>
</dbReference>
<dbReference type="SUPFAM" id="SSF51905">
    <property type="entry name" value="FAD/NAD(P)-binding domain"/>
    <property type="match status" value="1"/>
</dbReference>
<dbReference type="PANTHER" id="PTHR11552:SF147">
    <property type="entry name" value="CHOLINE DEHYDROGENASE, MITOCHONDRIAL"/>
    <property type="match status" value="1"/>
</dbReference>
<dbReference type="EMBL" id="CP074133">
    <property type="protein sequence ID" value="QUX20728.1"/>
    <property type="molecule type" value="Genomic_DNA"/>
</dbReference>
<evidence type="ECO:0000256" key="5">
    <source>
        <dbReference type="RuleBase" id="RU003968"/>
    </source>
</evidence>
<feature type="domain" description="Glucose-methanol-choline oxidoreductase N-terminal" evidence="6">
    <location>
        <begin position="91"/>
        <end position="114"/>
    </location>
</feature>
<comment type="similarity">
    <text evidence="2 5">Belongs to the GMC oxidoreductase family.</text>
</comment>
<evidence type="ECO:0000259" key="6">
    <source>
        <dbReference type="PROSITE" id="PS00623"/>
    </source>
</evidence>